<proteinExistence type="predicted"/>
<dbReference type="EMBL" id="KZ305060">
    <property type="protein sequence ID" value="PIA32853.1"/>
    <property type="molecule type" value="Genomic_DNA"/>
</dbReference>
<dbReference type="Proteomes" id="UP000230069">
    <property type="component" value="Unassembled WGS sequence"/>
</dbReference>
<evidence type="ECO:0008006" key="3">
    <source>
        <dbReference type="Google" id="ProtNLM"/>
    </source>
</evidence>
<keyword evidence="2" id="KW-1185">Reference proteome</keyword>
<dbReference type="OrthoDB" id="1434354at2759"/>
<dbReference type="InParanoid" id="A0A2G5CNH9"/>
<evidence type="ECO:0000313" key="2">
    <source>
        <dbReference type="Proteomes" id="UP000230069"/>
    </source>
</evidence>
<sequence>METSSKTNQHKLCLMRSFVEKQDPTSKEVDDHVLNRFLRYRKLDVDKATDSFLKYRKWKRVVAPNGTISESEIQNELSQKKLFMQGFDMKGRPVAVGFYGRHVPVNGKEGLALDELNRKLIYKYFQFILVILHIKSF</sequence>
<accession>A0A2G5CNH9</accession>
<evidence type="ECO:0000313" key="1">
    <source>
        <dbReference type="EMBL" id="PIA32853.1"/>
    </source>
</evidence>
<gene>
    <name evidence="1" type="ORF">AQUCO_04300052v1</name>
</gene>
<dbReference type="Gene3D" id="3.40.525.10">
    <property type="entry name" value="CRAL-TRIO lipid binding domain"/>
    <property type="match status" value="1"/>
</dbReference>
<dbReference type="PANTHER" id="PTHR46277:SF3">
    <property type="entry name" value="BINDING PROTEIN, PUTATIVE-RELATED"/>
    <property type="match status" value="1"/>
</dbReference>
<dbReference type="SUPFAM" id="SSF46938">
    <property type="entry name" value="CRAL/TRIO N-terminal domain"/>
    <property type="match status" value="1"/>
</dbReference>
<name>A0A2G5CNH9_AQUCA</name>
<protein>
    <recommendedName>
        <fullName evidence="3">CRAL/TRIO N-terminal domain-containing protein</fullName>
    </recommendedName>
</protein>
<dbReference type="PANTHER" id="PTHR46277">
    <property type="entry name" value="OS03G0850700 PROTEIN"/>
    <property type="match status" value="1"/>
</dbReference>
<reference evidence="1 2" key="1">
    <citation type="submission" date="2017-09" db="EMBL/GenBank/DDBJ databases">
        <title>WGS assembly of Aquilegia coerulea Goldsmith.</title>
        <authorList>
            <person name="Hodges S."/>
            <person name="Kramer E."/>
            <person name="Nordborg M."/>
            <person name="Tomkins J."/>
            <person name="Borevitz J."/>
            <person name="Derieg N."/>
            <person name="Yan J."/>
            <person name="Mihaltcheva S."/>
            <person name="Hayes R.D."/>
            <person name="Rokhsar D."/>
        </authorList>
    </citation>
    <scope>NUCLEOTIDE SEQUENCE [LARGE SCALE GENOMIC DNA]</scope>
    <source>
        <strain evidence="2">cv. Goldsmith</strain>
    </source>
</reference>
<dbReference type="InterPro" id="IPR036273">
    <property type="entry name" value="CRAL/TRIO_N_dom_sf"/>
</dbReference>
<dbReference type="AlphaFoldDB" id="A0A2G5CNH9"/>
<dbReference type="InterPro" id="IPR036865">
    <property type="entry name" value="CRAL-TRIO_dom_sf"/>
</dbReference>
<organism evidence="1 2">
    <name type="scientific">Aquilegia coerulea</name>
    <name type="common">Rocky mountain columbine</name>
    <dbReference type="NCBI Taxonomy" id="218851"/>
    <lineage>
        <taxon>Eukaryota</taxon>
        <taxon>Viridiplantae</taxon>
        <taxon>Streptophyta</taxon>
        <taxon>Embryophyta</taxon>
        <taxon>Tracheophyta</taxon>
        <taxon>Spermatophyta</taxon>
        <taxon>Magnoliopsida</taxon>
        <taxon>Ranunculales</taxon>
        <taxon>Ranunculaceae</taxon>
        <taxon>Thalictroideae</taxon>
        <taxon>Aquilegia</taxon>
    </lineage>
</organism>